<accession>X1L6I1</accession>
<evidence type="ECO:0000256" key="1">
    <source>
        <dbReference type="SAM" id="Phobius"/>
    </source>
</evidence>
<evidence type="ECO:0000313" key="2">
    <source>
        <dbReference type="EMBL" id="GAI01476.1"/>
    </source>
</evidence>
<organism evidence="2">
    <name type="scientific">marine sediment metagenome</name>
    <dbReference type="NCBI Taxonomy" id="412755"/>
    <lineage>
        <taxon>unclassified sequences</taxon>
        <taxon>metagenomes</taxon>
        <taxon>ecological metagenomes</taxon>
    </lineage>
</organism>
<reference evidence="2" key="1">
    <citation type="journal article" date="2014" name="Front. Microbiol.">
        <title>High frequency of phylogenetically diverse reductive dehalogenase-homologous genes in deep subseafloor sedimentary metagenomes.</title>
        <authorList>
            <person name="Kawai M."/>
            <person name="Futagami T."/>
            <person name="Toyoda A."/>
            <person name="Takaki Y."/>
            <person name="Nishi S."/>
            <person name="Hori S."/>
            <person name="Arai W."/>
            <person name="Tsubouchi T."/>
            <person name="Morono Y."/>
            <person name="Uchiyama I."/>
            <person name="Ito T."/>
            <person name="Fujiyama A."/>
            <person name="Inagaki F."/>
            <person name="Takami H."/>
        </authorList>
    </citation>
    <scope>NUCLEOTIDE SEQUENCE</scope>
    <source>
        <strain evidence="2">Expedition CK06-06</strain>
    </source>
</reference>
<proteinExistence type="predicted"/>
<comment type="caution">
    <text evidence="2">The sequence shown here is derived from an EMBL/GenBank/DDBJ whole genome shotgun (WGS) entry which is preliminary data.</text>
</comment>
<keyword evidence="1" id="KW-0472">Membrane</keyword>
<keyword evidence="1" id="KW-0812">Transmembrane</keyword>
<sequence length="287" mass="32896">MDLLAGILAQSQQGNNLEQLNYFYQHWTCLAALTTLLAIVFLFLIYLKKSYKSEKENIEKARLTIKESIASMFLETVTMEAYFLLDLITDHLPKSISQESKENPKLSKFDYFCGSLSKLSKDSSGDVRKKMSGIVKGLLSDTILKEAKKLLKIIKLAPRLESSEYNPTGISYALQGETSLKFGFIAKKLFVNEKWIGRYIFFHKVSLVLLSLAILSYFSFWMSLLVNSNLFYICGHVSISLFGLFTLLAFVMWTFSSKNLNKIDDLRQRCEKQGVTNLYAEWQKKNI</sequence>
<feature type="transmembrane region" description="Helical" evidence="1">
    <location>
        <begin position="205"/>
        <end position="224"/>
    </location>
</feature>
<dbReference type="EMBL" id="BARV01000705">
    <property type="protein sequence ID" value="GAI01476.1"/>
    <property type="molecule type" value="Genomic_DNA"/>
</dbReference>
<feature type="transmembrane region" description="Helical" evidence="1">
    <location>
        <begin position="24"/>
        <end position="47"/>
    </location>
</feature>
<gene>
    <name evidence="2" type="ORF">S06H3_02416</name>
</gene>
<keyword evidence="1" id="KW-1133">Transmembrane helix</keyword>
<feature type="transmembrane region" description="Helical" evidence="1">
    <location>
        <begin position="230"/>
        <end position="253"/>
    </location>
</feature>
<protein>
    <submittedName>
        <fullName evidence="2">Uncharacterized protein</fullName>
    </submittedName>
</protein>
<name>X1L6I1_9ZZZZ</name>
<dbReference type="AlphaFoldDB" id="X1L6I1"/>